<gene>
    <name evidence="3" type="ordered locus">Bcep18194_A5654</name>
</gene>
<keyword evidence="2 3" id="KW-0808">Transferase</keyword>
<dbReference type="KEGG" id="bur:Bcep18194_A5654"/>
<dbReference type="Gene3D" id="3.40.50.2000">
    <property type="entry name" value="Glycogen Phosphorylase B"/>
    <property type="match status" value="2"/>
</dbReference>
<dbReference type="GO" id="GO:0009244">
    <property type="term" value="P:lipopolysaccharide core region biosynthetic process"/>
    <property type="evidence" value="ECO:0007669"/>
    <property type="project" value="TreeGrafter"/>
</dbReference>
<evidence type="ECO:0000256" key="2">
    <source>
        <dbReference type="ARBA" id="ARBA00022679"/>
    </source>
</evidence>
<evidence type="ECO:0000313" key="3">
    <source>
        <dbReference type="EMBL" id="ABB09248.1"/>
    </source>
</evidence>
<dbReference type="PANTHER" id="PTHR30160:SF7">
    <property type="entry name" value="ADP-HEPTOSE--LPS HEPTOSYLTRANSFERASE 2"/>
    <property type="match status" value="1"/>
</dbReference>
<dbReference type="AlphaFoldDB" id="Q39E68"/>
<dbReference type="Proteomes" id="UP000002705">
    <property type="component" value="Chromosome 1"/>
</dbReference>
<dbReference type="CAZy" id="GT9">
    <property type="family name" value="Glycosyltransferase Family 9"/>
</dbReference>
<name>Q39E68_BURL3</name>
<proteinExistence type="predicted"/>
<dbReference type="Pfam" id="PF01075">
    <property type="entry name" value="Glyco_transf_9"/>
    <property type="match status" value="1"/>
</dbReference>
<protein>
    <submittedName>
        <fullName evidence="3">Glycosyl transferase, family 9</fullName>
    </submittedName>
</protein>
<keyword evidence="4" id="KW-1185">Reference proteome</keyword>
<dbReference type="InterPro" id="IPR051199">
    <property type="entry name" value="LPS_LOS_Heptosyltrfase"/>
</dbReference>
<dbReference type="SUPFAM" id="SSF53756">
    <property type="entry name" value="UDP-Glycosyltransferase/glycogen phosphorylase"/>
    <property type="match status" value="1"/>
</dbReference>
<organism evidence="3 4">
    <name type="scientific">Burkholderia lata (strain ATCC 17760 / DSM 23089 / LMG 22485 / NCIMB 9086 / R18194 / 383)</name>
    <dbReference type="NCBI Taxonomy" id="482957"/>
    <lineage>
        <taxon>Bacteria</taxon>
        <taxon>Pseudomonadati</taxon>
        <taxon>Pseudomonadota</taxon>
        <taxon>Betaproteobacteria</taxon>
        <taxon>Burkholderiales</taxon>
        <taxon>Burkholderiaceae</taxon>
        <taxon>Burkholderia</taxon>
        <taxon>Burkholderia cepacia complex</taxon>
    </lineage>
</organism>
<dbReference type="GO" id="GO:0008713">
    <property type="term" value="F:ADP-heptose-lipopolysaccharide heptosyltransferase activity"/>
    <property type="evidence" value="ECO:0007669"/>
    <property type="project" value="TreeGrafter"/>
</dbReference>
<reference evidence="3" key="1">
    <citation type="submission" date="2009-01" db="EMBL/GenBank/DDBJ databases">
        <title>Complete sequence of chromosome 1 of Burkholderia sp. 383.</title>
        <authorList>
            <consortium name="US DOE Joint Genome Institute"/>
            <person name="Copeland A."/>
            <person name="Lucas S."/>
            <person name="Lapidus A."/>
            <person name="Barry K."/>
            <person name="Detter J.C."/>
            <person name="Glavina T."/>
            <person name="Hammon N."/>
            <person name="Israni S."/>
            <person name="Pitluck S."/>
            <person name="Chain P."/>
            <person name="Malfatti S."/>
            <person name="Shin M."/>
            <person name="Vergez L."/>
            <person name="Schmutz J."/>
            <person name="Larimer F."/>
            <person name="Land M."/>
            <person name="Kyrpides N."/>
            <person name="Lykidis A."/>
            <person name="Richardson P."/>
        </authorList>
    </citation>
    <scope>NUCLEOTIDE SEQUENCE</scope>
    <source>
        <strain evidence="3">383</strain>
    </source>
</reference>
<evidence type="ECO:0000313" key="4">
    <source>
        <dbReference type="Proteomes" id="UP000002705"/>
    </source>
</evidence>
<dbReference type="PATRIC" id="fig|482957.22.peg.2626"/>
<sequence>MPWNGPSRRQRTDSLHMTMANVNPTQRILVIRIDFLGDMLCTTAFLRALKERWPGAELHVVANRYNAAALAGNPDVDTIHTYVYSRQCERNDRPGRMRAFFDRLRLVRRLRRLRFDLVVVPNGGMHRSSMQFARQIGAKDCRWHDAETEFDDRKPDHVAQRPMCHEALSGFRLVPELGRADLDRLALSVHPDRALQDAWYRLLGARTKPRVGLFVTNKAAERRWPADRWRDLAERLAPYADVIVFRDPAVGHAPEDDSWRDVCARHVAPSSVAELVAATSLLDAIVSADSAPVHLASALGVPVAALFEDRPEKYLRWHPLGVPHVILRAGATVDAIGVDEVERAVNHLLPQAIRRDEPLADAGYARPAAAAAAPAVMTVAS</sequence>
<dbReference type="CDD" id="cd03789">
    <property type="entry name" value="GT9_LPS_heptosyltransferase"/>
    <property type="match status" value="1"/>
</dbReference>
<dbReference type="PANTHER" id="PTHR30160">
    <property type="entry name" value="TETRAACYLDISACCHARIDE 4'-KINASE-RELATED"/>
    <property type="match status" value="1"/>
</dbReference>
<dbReference type="GO" id="GO:0005829">
    <property type="term" value="C:cytosol"/>
    <property type="evidence" value="ECO:0007669"/>
    <property type="project" value="TreeGrafter"/>
</dbReference>
<evidence type="ECO:0000256" key="1">
    <source>
        <dbReference type="ARBA" id="ARBA00022676"/>
    </source>
</evidence>
<accession>Q39E68</accession>
<dbReference type="InterPro" id="IPR002201">
    <property type="entry name" value="Glyco_trans_9"/>
</dbReference>
<keyword evidence="1" id="KW-0328">Glycosyltransferase</keyword>
<dbReference type="EMBL" id="CP000151">
    <property type="protein sequence ID" value="ABB09248.1"/>
    <property type="molecule type" value="Genomic_DNA"/>
</dbReference>
<dbReference type="HOGENOM" id="CLU_038371_3_1_4"/>